<gene>
    <name evidence="2" type="ORF">RHO25_010867</name>
</gene>
<dbReference type="Proteomes" id="UP001302367">
    <property type="component" value="Chromosome 7"/>
</dbReference>
<keyword evidence="1" id="KW-0732">Signal</keyword>
<keyword evidence="3" id="KW-1185">Reference proteome</keyword>
<evidence type="ECO:0000256" key="1">
    <source>
        <dbReference type="SAM" id="SignalP"/>
    </source>
</evidence>
<dbReference type="GeneID" id="35433277"/>
<dbReference type="EMBL" id="CP134190">
    <property type="protein sequence ID" value="WPB06210.1"/>
    <property type="molecule type" value="Genomic_DNA"/>
</dbReference>
<dbReference type="RefSeq" id="XP_065459407.1">
    <property type="nucleotide sequence ID" value="XM_065603335.1"/>
</dbReference>
<sequence>MFSLKSVVVGLTALAAPDFSLTADQQAANLKTLTDKSAALIPEANMISATNGPFPDRVPEGAEADKVYDAYSAFAAKHSDLMSILTTKAGLFTTVPFIGEPVATALRQDEAVFDAYYFGLSGFVPSKSDEFNTLGETLAKSIVTATNAYQGLSTSGSPLARRSEQRVAKVMVA</sequence>
<feature type="chain" id="PRO_5046252189" evidence="1">
    <location>
        <begin position="23"/>
        <end position="173"/>
    </location>
</feature>
<evidence type="ECO:0000313" key="3">
    <source>
        <dbReference type="Proteomes" id="UP001302367"/>
    </source>
</evidence>
<reference evidence="2 3" key="1">
    <citation type="submission" date="2023-09" db="EMBL/GenBank/DDBJ databases">
        <title>Complete-Gapless Cercospora beticola genome.</title>
        <authorList>
            <person name="Wyatt N.A."/>
            <person name="Spanner R.E."/>
            <person name="Bolton M.D."/>
        </authorList>
    </citation>
    <scope>NUCLEOTIDE SEQUENCE [LARGE SCALE GENOMIC DNA]</scope>
    <source>
        <strain evidence="2">Cb09-40</strain>
    </source>
</reference>
<proteinExistence type="predicted"/>
<organism evidence="2 3">
    <name type="scientific">Cercospora beticola</name>
    <name type="common">Sugarbeet leaf spot fungus</name>
    <dbReference type="NCBI Taxonomy" id="122368"/>
    <lineage>
        <taxon>Eukaryota</taxon>
        <taxon>Fungi</taxon>
        <taxon>Dikarya</taxon>
        <taxon>Ascomycota</taxon>
        <taxon>Pezizomycotina</taxon>
        <taxon>Dothideomycetes</taxon>
        <taxon>Dothideomycetidae</taxon>
        <taxon>Mycosphaerellales</taxon>
        <taxon>Mycosphaerellaceae</taxon>
        <taxon>Cercospora</taxon>
    </lineage>
</organism>
<accession>A0ABZ0P3N5</accession>
<dbReference type="Pfam" id="PF17615">
    <property type="entry name" value="C166"/>
    <property type="match status" value="1"/>
</dbReference>
<name>A0ABZ0P3N5_CERBT</name>
<evidence type="ECO:0000313" key="2">
    <source>
        <dbReference type="EMBL" id="WPB06210.1"/>
    </source>
</evidence>
<protein>
    <submittedName>
        <fullName evidence="2">Uncharacterized protein</fullName>
    </submittedName>
</protein>
<feature type="signal peptide" evidence="1">
    <location>
        <begin position="1"/>
        <end position="22"/>
    </location>
</feature>